<comment type="caution">
    <text evidence="1">The sequence shown here is derived from an EMBL/GenBank/DDBJ whole genome shotgun (WGS) entry which is preliminary data.</text>
</comment>
<gene>
    <name evidence="1" type="ORF">GMARGA_LOCUS5924</name>
</gene>
<dbReference type="Proteomes" id="UP000789901">
    <property type="component" value="Unassembled WGS sequence"/>
</dbReference>
<evidence type="ECO:0000313" key="1">
    <source>
        <dbReference type="EMBL" id="CAG8580544.1"/>
    </source>
</evidence>
<proteinExistence type="predicted"/>
<organism evidence="1 2">
    <name type="scientific">Gigaspora margarita</name>
    <dbReference type="NCBI Taxonomy" id="4874"/>
    <lineage>
        <taxon>Eukaryota</taxon>
        <taxon>Fungi</taxon>
        <taxon>Fungi incertae sedis</taxon>
        <taxon>Mucoromycota</taxon>
        <taxon>Glomeromycotina</taxon>
        <taxon>Glomeromycetes</taxon>
        <taxon>Diversisporales</taxon>
        <taxon>Gigasporaceae</taxon>
        <taxon>Gigaspora</taxon>
    </lineage>
</organism>
<sequence>MTTDRQEEFPEAADFLCRTFLVETIPDFVFKQPNITNKEQENETEISHKLS</sequence>
<dbReference type="EMBL" id="CAJVQB010002593">
    <property type="protein sequence ID" value="CAG8580544.1"/>
    <property type="molecule type" value="Genomic_DNA"/>
</dbReference>
<reference evidence="1 2" key="1">
    <citation type="submission" date="2021-06" db="EMBL/GenBank/DDBJ databases">
        <authorList>
            <person name="Kallberg Y."/>
            <person name="Tangrot J."/>
            <person name="Rosling A."/>
        </authorList>
    </citation>
    <scope>NUCLEOTIDE SEQUENCE [LARGE SCALE GENOMIC DNA]</scope>
    <source>
        <strain evidence="1 2">120-4 pot B 10/14</strain>
    </source>
</reference>
<protein>
    <submittedName>
        <fullName evidence="1">32015_t:CDS:1</fullName>
    </submittedName>
</protein>
<keyword evidence="2" id="KW-1185">Reference proteome</keyword>
<accession>A0ABN7UF02</accession>
<evidence type="ECO:0000313" key="2">
    <source>
        <dbReference type="Proteomes" id="UP000789901"/>
    </source>
</evidence>
<name>A0ABN7UF02_GIGMA</name>